<dbReference type="GO" id="GO:0007155">
    <property type="term" value="P:cell adhesion"/>
    <property type="evidence" value="ECO:0007669"/>
    <property type="project" value="InterPro"/>
</dbReference>
<evidence type="ECO:0000256" key="7">
    <source>
        <dbReference type="SAM" id="SignalP"/>
    </source>
</evidence>
<dbReference type="Gene3D" id="3.30.1330.60">
    <property type="entry name" value="OmpA-like domain"/>
    <property type="match status" value="1"/>
</dbReference>
<dbReference type="PANTHER" id="PTHR30329:SF21">
    <property type="entry name" value="LIPOPROTEIN YIAD-RELATED"/>
    <property type="match status" value="1"/>
</dbReference>
<organism evidence="9 10">
    <name type="scientific">Sorangium cellulosum</name>
    <name type="common">Polyangium cellulosum</name>
    <dbReference type="NCBI Taxonomy" id="56"/>
    <lineage>
        <taxon>Bacteria</taxon>
        <taxon>Pseudomonadati</taxon>
        <taxon>Myxococcota</taxon>
        <taxon>Polyangia</taxon>
        <taxon>Polyangiales</taxon>
        <taxon>Polyangiaceae</taxon>
        <taxon>Sorangium</taxon>
    </lineage>
</organism>
<reference evidence="9 10" key="1">
    <citation type="submission" date="2014-02" db="EMBL/GenBank/DDBJ databases">
        <title>The small core and large imbalanced accessory genome model reveals a collaborative survival strategy of Sorangium cellulosum strains in nature.</title>
        <authorList>
            <person name="Han K."/>
            <person name="Peng R."/>
            <person name="Blom J."/>
            <person name="Li Y.-Z."/>
        </authorList>
    </citation>
    <scope>NUCLEOTIDE SEQUENCE [LARGE SCALE GENOMIC DNA]</scope>
    <source>
        <strain evidence="9 10">So0157-25</strain>
    </source>
</reference>
<dbReference type="Gene3D" id="4.10.1080.10">
    <property type="entry name" value="TSP type-3 repeat"/>
    <property type="match status" value="1"/>
</dbReference>
<dbReference type="Pfam" id="PF00691">
    <property type="entry name" value="OmpA"/>
    <property type="match status" value="1"/>
</dbReference>
<comment type="caution">
    <text evidence="9">The sequence shown here is derived from an EMBL/GenBank/DDBJ whole genome shotgun (WGS) entry which is preliminary data.</text>
</comment>
<dbReference type="Pfam" id="PF02412">
    <property type="entry name" value="TSP_3"/>
    <property type="match status" value="2"/>
</dbReference>
<dbReference type="InterPro" id="IPR028974">
    <property type="entry name" value="TSP_type-3_rpt"/>
</dbReference>
<feature type="compositionally biased region" description="Basic and acidic residues" evidence="6">
    <location>
        <begin position="381"/>
        <end position="398"/>
    </location>
</feature>
<accession>A0A150PDA5</accession>
<dbReference type="InterPro" id="IPR003367">
    <property type="entry name" value="Thrombospondin_3-like_rpt"/>
</dbReference>
<dbReference type="InterPro" id="IPR006665">
    <property type="entry name" value="OmpA-like"/>
</dbReference>
<evidence type="ECO:0000256" key="2">
    <source>
        <dbReference type="ARBA" id="ARBA00022729"/>
    </source>
</evidence>
<keyword evidence="3 5" id="KW-0472">Membrane</keyword>
<feature type="signal peptide" evidence="7">
    <location>
        <begin position="1"/>
        <end position="41"/>
    </location>
</feature>
<proteinExistence type="predicted"/>
<evidence type="ECO:0000313" key="9">
    <source>
        <dbReference type="EMBL" id="KYF53622.1"/>
    </source>
</evidence>
<evidence type="ECO:0000256" key="5">
    <source>
        <dbReference type="PROSITE-ProRule" id="PRU00473"/>
    </source>
</evidence>
<feature type="region of interest" description="Disordered" evidence="6">
    <location>
        <begin position="347"/>
        <end position="435"/>
    </location>
</feature>
<sequence length="576" mass="63236">MDRRHLPGRKPRRRSRLRCALTAAALAAPALAALAPSAAHAQDRTFYLDRLRMAGAPDDGIGVWRPHMGEKTRIFGQLGLGVSVHPLRNDNYVDNLAVEERIEGEGPVTSQLITYLNAGVEILGRGSLQVSFPVILFQDGNQTYNRELGLNESVDLKTAAPMDLRIEARVVPLELDERRFRLGLTAAVFVPTGNVYSFAGDRTVSSAFGLGAEYDFKDFFVTLNTGVAIRPHVWLHELHVGTELTYGVGGYVPLLDDTIRVGAEVFGSFGLIKETRGELDASPIEWQLNSRMALTKDKALYAGAGVGTRMSGGYAPDFRGVAVVGGSFSIAESEARSPGFNYVIEAEKDSDGDGYPDVIDICPEDPEDGKQPKPSDGCPDMPDRDGDGIPDVVDKCPDDPEDMDGIDDRDGCPEEDADQDGIPDAVDKCPKEPGQVVVDDPEKNGCPYYIRRIQGSAEIEIMKQVEFEFDSSRILPQSYPILDEVVRLLKANPEIKLLSIEGHTDNQGTIDYNDRLAHNRAIAVRIYLINKGVQSERLSSVGYGSRRPLVSNDTPEGRQRNRRVEFHIKSQAIEGR</sequence>
<dbReference type="InterPro" id="IPR006311">
    <property type="entry name" value="TAT_signal"/>
</dbReference>
<evidence type="ECO:0000256" key="3">
    <source>
        <dbReference type="ARBA" id="ARBA00023136"/>
    </source>
</evidence>
<dbReference type="AlphaFoldDB" id="A0A150PDA5"/>
<dbReference type="SUPFAM" id="SSF103088">
    <property type="entry name" value="OmpA-like"/>
    <property type="match status" value="1"/>
</dbReference>
<dbReference type="PANTHER" id="PTHR30329">
    <property type="entry name" value="STATOR ELEMENT OF FLAGELLAR MOTOR COMPLEX"/>
    <property type="match status" value="1"/>
</dbReference>
<dbReference type="GO" id="GO:0009279">
    <property type="term" value="C:cell outer membrane"/>
    <property type="evidence" value="ECO:0007669"/>
    <property type="project" value="UniProtKB-SubCell"/>
</dbReference>
<feature type="domain" description="OmpA-like" evidence="8">
    <location>
        <begin position="454"/>
        <end position="572"/>
    </location>
</feature>
<evidence type="ECO:0000259" key="8">
    <source>
        <dbReference type="PROSITE" id="PS51123"/>
    </source>
</evidence>
<evidence type="ECO:0000313" key="10">
    <source>
        <dbReference type="Proteomes" id="UP000075420"/>
    </source>
</evidence>
<dbReference type="PROSITE" id="PS51318">
    <property type="entry name" value="TAT"/>
    <property type="match status" value="1"/>
</dbReference>
<comment type="subcellular location">
    <subcellularLocation>
        <location evidence="1">Cell outer membrane</location>
    </subcellularLocation>
</comment>
<dbReference type="GO" id="GO:0005509">
    <property type="term" value="F:calcium ion binding"/>
    <property type="evidence" value="ECO:0007669"/>
    <property type="project" value="InterPro"/>
</dbReference>
<feature type="chain" id="PRO_5007565477" evidence="7">
    <location>
        <begin position="42"/>
        <end position="576"/>
    </location>
</feature>
<dbReference type="InterPro" id="IPR006664">
    <property type="entry name" value="OMP_bac"/>
</dbReference>
<dbReference type="SUPFAM" id="SSF103647">
    <property type="entry name" value="TSP type-3 repeat"/>
    <property type="match status" value="1"/>
</dbReference>
<evidence type="ECO:0000256" key="4">
    <source>
        <dbReference type="ARBA" id="ARBA00023237"/>
    </source>
</evidence>
<dbReference type="EMBL" id="JELY01002097">
    <property type="protein sequence ID" value="KYF53622.1"/>
    <property type="molecule type" value="Genomic_DNA"/>
</dbReference>
<evidence type="ECO:0000256" key="6">
    <source>
        <dbReference type="SAM" id="MobiDB-lite"/>
    </source>
</evidence>
<dbReference type="InterPro" id="IPR050330">
    <property type="entry name" value="Bact_OuterMem_StrucFunc"/>
</dbReference>
<keyword evidence="4" id="KW-0998">Cell outer membrane</keyword>
<gene>
    <name evidence="9" type="ORF">BE08_31845</name>
</gene>
<dbReference type="PRINTS" id="PR01021">
    <property type="entry name" value="OMPADOMAIN"/>
</dbReference>
<protein>
    <submittedName>
        <fullName evidence="9">Cell envelope biogenesis protein OmpA</fullName>
    </submittedName>
</protein>
<dbReference type="Proteomes" id="UP000075420">
    <property type="component" value="Unassembled WGS sequence"/>
</dbReference>
<dbReference type="PROSITE" id="PS51123">
    <property type="entry name" value="OMPA_2"/>
    <property type="match status" value="1"/>
</dbReference>
<name>A0A150PDA5_SORCE</name>
<evidence type="ECO:0000256" key="1">
    <source>
        <dbReference type="ARBA" id="ARBA00004442"/>
    </source>
</evidence>
<dbReference type="InterPro" id="IPR036737">
    <property type="entry name" value="OmpA-like_sf"/>
</dbReference>
<keyword evidence="2 7" id="KW-0732">Signal</keyword>
<dbReference type="CDD" id="cd07185">
    <property type="entry name" value="OmpA_C-like"/>
    <property type="match status" value="1"/>
</dbReference>